<keyword evidence="2" id="KW-1185">Reference proteome</keyword>
<accession>A0ABS8EV39</accession>
<dbReference type="EMBL" id="JAJEQE010000020">
    <property type="protein sequence ID" value="MCC2149061.1"/>
    <property type="molecule type" value="Genomic_DNA"/>
</dbReference>
<protein>
    <submittedName>
        <fullName evidence="1">Uncharacterized protein</fullName>
    </submittedName>
</protein>
<comment type="caution">
    <text evidence="1">The sequence shown here is derived from an EMBL/GenBank/DDBJ whole genome shotgun (WGS) entry which is preliminary data.</text>
</comment>
<organism evidence="1 2">
    <name type="scientific">Hominisplanchenecus faecis</name>
    <dbReference type="NCBI Taxonomy" id="2885351"/>
    <lineage>
        <taxon>Bacteria</taxon>
        <taxon>Bacillati</taxon>
        <taxon>Bacillota</taxon>
        <taxon>Clostridia</taxon>
        <taxon>Lachnospirales</taxon>
        <taxon>Lachnospiraceae</taxon>
        <taxon>Hominisplanchenecus</taxon>
    </lineage>
</organism>
<gene>
    <name evidence="1" type="ORF">LKD42_07305</name>
</gene>
<evidence type="ECO:0000313" key="2">
    <source>
        <dbReference type="Proteomes" id="UP001299235"/>
    </source>
</evidence>
<proteinExistence type="predicted"/>
<evidence type="ECO:0000313" key="1">
    <source>
        <dbReference type="EMBL" id="MCC2149061.1"/>
    </source>
</evidence>
<name>A0ABS8EV39_9FIRM</name>
<sequence>MTEQMVGFYTIVPEYILFKEAQGVMQIMDHQFVKHDDQVYHLLENKLDTYKYSESGLEFVSSMELERDCEYLSGDDSGMLYLSPEIYHLM</sequence>
<dbReference type="Proteomes" id="UP001299235">
    <property type="component" value="Unassembled WGS sequence"/>
</dbReference>
<reference evidence="1 2" key="1">
    <citation type="submission" date="2021-10" db="EMBL/GenBank/DDBJ databases">
        <title>Anaerobic single-cell dispensing facilitates the cultivation of human gut bacteria.</title>
        <authorList>
            <person name="Afrizal A."/>
        </authorList>
    </citation>
    <scope>NUCLEOTIDE SEQUENCE [LARGE SCALE GENOMIC DNA]</scope>
    <source>
        <strain evidence="1 2">CLA-AA-H246</strain>
    </source>
</reference>